<dbReference type="OrthoDB" id="2222383at2"/>
<dbReference type="EMBL" id="UHFR01000005">
    <property type="protein sequence ID" value="SUN76848.1"/>
    <property type="molecule type" value="Genomic_DNA"/>
</dbReference>
<evidence type="ECO:0000313" key="3">
    <source>
        <dbReference type="Proteomes" id="UP000254634"/>
    </source>
</evidence>
<sequence length="169" mass="19816">MTKTEKRELEVQRQKAALKNTLFNRYLLFRYSLALFFFTNLYWLIIQFIQPSLYMIMPAILLVFTILASAEQFRLYGNNDEPNLKWTKRVFIFQLLSQFVCLSLIAIAQQFTVIFPIFANKQAAQLFVAGMLLLGAALCLLNLKRLDKITHHADRAYKRYQAMLGQQLH</sequence>
<dbReference type="RefSeq" id="WP_018371837.1">
    <property type="nucleotide sequence ID" value="NZ_UHFR01000005.1"/>
</dbReference>
<evidence type="ECO:0000313" key="2">
    <source>
        <dbReference type="EMBL" id="SUN76848.1"/>
    </source>
</evidence>
<keyword evidence="1" id="KW-0812">Transmembrane</keyword>
<feature type="transmembrane region" description="Helical" evidence="1">
    <location>
        <begin position="28"/>
        <end position="46"/>
    </location>
</feature>
<feature type="transmembrane region" description="Helical" evidence="1">
    <location>
        <begin position="52"/>
        <end position="70"/>
    </location>
</feature>
<name>A0A380KYQ3_9STRE</name>
<keyword evidence="3" id="KW-1185">Reference proteome</keyword>
<keyword evidence="1" id="KW-0472">Membrane</keyword>
<evidence type="ECO:0000256" key="1">
    <source>
        <dbReference type="SAM" id="Phobius"/>
    </source>
</evidence>
<dbReference type="STRING" id="1123307.GCA_000380065_01137"/>
<proteinExistence type="predicted"/>
<accession>A0A380KYQ3</accession>
<protein>
    <submittedName>
        <fullName evidence="2">PTS transporter</fullName>
    </submittedName>
</protein>
<reference evidence="2" key="1">
    <citation type="submission" date="2018-06" db="EMBL/GenBank/DDBJ databases">
        <authorList>
            <consortium name="Pathogen Informatics"/>
            <person name="Doyle S."/>
        </authorList>
    </citation>
    <scope>NUCLEOTIDE SEQUENCE [LARGE SCALE GENOMIC DNA]</scope>
    <source>
        <strain evidence="2">NCTC13765</strain>
    </source>
</reference>
<organism evidence="2 3">
    <name type="scientific">Streptococcus massiliensis</name>
    <dbReference type="NCBI Taxonomy" id="313439"/>
    <lineage>
        <taxon>Bacteria</taxon>
        <taxon>Bacillati</taxon>
        <taxon>Bacillota</taxon>
        <taxon>Bacilli</taxon>
        <taxon>Lactobacillales</taxon>
        <taxon>Streptococcaceae</taxon>
        <taxon>Streptococcus</taxon>
    </lineage>
</organism>
<feature type="transmembrane region" description="Helical" evidence="1">
    <location>
        <begin position="124"/>
        <end position="143"/>
    </location>
</feature>
<dbReference type="Proteomes" id="UP000254634">
    <property type="component" value="Unassembled WGS sequence"/>
</dbReference>
<gene>
    <name evidence="2" type="ORF">NCTC13765_01348</name>
</gene>
<dbReference type="AlphaFoldDB" id="A0A380KYQ3"/>
<feature type="transmembrane region" description="Helical" evidence="1">
    <location>
        <begin position="91"/>
        <end position="118"/>
    </location>
</feature>
<keyword evidence="1" id="KW-1133">Transmembrane helix</keyword>